<reference evidence="3 4" key="1">
    <citation type="submission" date="2019-08" db="EMBL/GenBank/DDBJ databases">
        <title>Whole genome of Aphis craccivora.</title>
        <authorList>
            <person name="Voronova N.V."/>
            <person name="Shulinski R.S."/>
            <person name="Bandarenka Y.V."/>
            <person name="Zhorov D.G."/>
            <person name="Warner D."/>
        </authorList>
    </citation>
    <scope>NUCLEOTIDE SEQUENCE [LARGE SCALE GENOMIC DNA]</scope>
    <source>
        <strain evidence="3">180601</strain>
        <tissue evidence="3">Whole Body</tissue>
    </source>
</reference>
<protein>
    <submittedName>
        <fullName evidence="3">YqaJ domain-containing protein</fullName>
    </submittedName>
</protein>
<evidence type="ECO:0000256" key="1">
    <source>
        <dbReference type="SAM" id="MobiDB-lite"/>
    </source>
</evidence>
<organism evidence="3 4">
    <name type="scientific">Aphis craccivora</name>
    <name type="common">Cowpea aphid</name>
    <dbReference type="NCBI Taxonomy" id="307492"/>
    <lineage>
        <taxon>Eukaryota</taxon>
        <taxon>Metazoa</taxon>
        <taxon>Ecdysozoa</taxon>
        <taxon>Arthropoda</taxon>
        <taxon>Hexapoda</taxon>
        <taxon>Insecta</taxon>
        <taxon>Pterygota</taxon>
        <taxon>Neoptera</taxon>
        <taxon>Paraneoptera</taxon>
        <taxon>Hemiptera</taxon>
        <taxon>Sternorrhyncha</taxon>
        <taxon>Aphidomorpha</taxon>
        <taxon>Aphidoidea</taxon>
        <taxon>Aphididae</taxon>
        <taxon>Aphidini</taxon>
        <taxon>Aphis</taxon>
        <taxon>Aphis</taxon>
    </lineage>
</organism>
<feature type="compositionally biased region" description="Low complexity" evidence="1">
    <location>
        <begin position="8"/>
        <end position="17"/>
    </location>
</feature>
<dbReference type="EMBL" id="VUJU01007658">
    <property type="protein sequence ID" value="KAF0742391.1"/>
    <property type="molecule type" value="Genomic_DNA"/>
</dbReference>
<dbReference type="AlphaFoldDB" id="A0A6G0XQ34"/>
<proteinExistence type="predicted"/>
<comment type="caution">
    <text evidence="3">The sequence shown here is derived from an EMBL/GenBank/DDBJ whole genome shotgun (WGS) entry which is preliminary data.</text>
</comment>
<dbReference type="Pfam" id="PF20700">
    <property type="entry name" value="Mutator"/>
    <property type="match status" value="1"/>
</dbReference>
<feature type="domain" description="Mutator-like transposase" evidence="2">
    <location>
        <begin position="80"/>
        <end position="250"/>
    </location>
</feature>
<name>A0A6G0XQ34_APHCR</name>
<evidence type="ECO:0000313" key="4">
    <source>
        <dbReference type="Proteomes" id="UP000478052"/>
    </source>
</evidence>
<feature type="region of interest" description="Disordered" evidence="1">
    <location>
        <begin position="1"/>
        <end position="21"/>
    </location>
</feature>
<evidence type="ECO:0000259" key="2">
    <source>
        <dbReference type="Pfam" id="PF20700"/>
    </source>
</evidence>
<sequence>MMDDSENSENNTSNMTSTLTPVQFMMEDSENSRDDKNGNTTAYNVLEDVNLTYSEIKNHTIEVETITDCTVTEPFSSKSRRIVDMFYVFNQIQKLNKHTPGLGCTFIDMNFVKEECKGLSSSWYFKCKMCNCIMIIDSERVTPDYLPINKSAVNGTIAVGIGHTQLAELFASLDIPCMTSKTYTKYINNLSENIKATAWDVIKLAGVEEKQLAIEAGDIDEDGTPMCPVIADGQWSKRSYKTKYDAYSGAG</sequence>
<dbReference type="Proteomes" id="UP000478052">
    <property type="component" value="Unassembled WGS sequence"/>
</dbReference>
<dbReference type="OrthoDB" id="6624036at2759"/>
<keyword evidence="4" id="KW-1185">Reference proteome</keyword>
<gene>
    <name evidence="3" type="ORF">FWK35_00026529</name>
</gene>
<dbReference type="InterPro" id="IPR049012">
    <property type="entry name" value="Mutator_transp_dom"/>
</dbReference>
<accession>A0A6G0XQ34</accession>
<evidence type="ECO:0000313" key="3">
    <source>
        <dbReference type="EMBL" id="KAF0742391.1"/>
    </source>
</evidence>